<reference evidence="2 3" key="1">
    <citation type="submission" date="2020-08" db="EMBL/GenBank/DDBJ databases">
        <title>Genomic Encyclopedia of Type Strains, Phase IV (KMG-IV): sequencing the most valuable type-strain genomes for metagenomic binning, comparative biology and taxonomic classification.</title>
        <authorList>
            <person name="Goeker M."/>
        </authorList>
    </citation>
    <scope>NUCLEOTIDE SEQUENCE [LARGE SCALE GENOMIC DNA]</scope>
    <source>
        <strain evidence="2 3">DSM 7465</strain>
    </source>
</reference>
<proteinExistence type="predicted"/>
<dbReference type="PANTHER" id="PTHR43319:SF3">
    <property type="entry name" value="BETA-LACTAMASE-RELATED DOMAIN-CONTAINING PROTEIN"/>
    <property type="match status" value="1"/>
</dbReference>
<dbReference type="InterPro" id="IPR001466">
    <property type="entry name" value="Beta-lactam-related"/>
</dbReference>
<name>A0A840HZR2_9SPHN</name>
<dbReference type="AlphaFoldDB" id="A0A840HZR2"/>
<dbReference type="EMBL" id="JACHOV010000020">
    <property type="protein sequence ID" value="MBB4642944.1"/>
    <property type="molecule type" value="Genomic_DNA"/>
</dbReference>
<evidence type="ECO:0000313" key="2">
    <source>
        <dbReference type="EMBL" id="MBB4642944.1"/>
    </source>
</evidence>
<keyword evidence="3" id="KW-1185">Reference proteome</keyword>
<evidence type="ECO:0000313" key="3">
    <source>
        <dbReference type="Proteomes" id="UP000575068"/>
    </source>
</evidence>
<organism evidence="2 3">
    <name type="scientific">Rhizorhapis suberifaciens</name>
    <name type="common">corky root of lettuce</name>
    <dbReference type="NCBI Taxonomy" id="13656"/>
    <lineage>
        <taxon>Bacteria</taxon>
        <taxon>Pseudomonadati</taxon>
        <taxon>Pseudomonadota</taxon>
        <taxon>Alphaproteobacteria</taxon>
        <taxon>Sphingomonadales</taxon>
        <taxon>Sphingomonadaceae</taxon>
        <taxon>Rhizorhapis</taxon>
    </lineage>
</organism>
<dbReference type="InterPro" id="IPR012338">
    <property type="entry name" value="Beta-lactam/transpept-like"/>
</dbReference>
<dbReference type="Proteomes" id="UP000575068">
    <property type="component" value="Unassembled WGS sequence"/>
</dbReference>
<dbReference type="Pfam" id="PF00144">
    <property type="entry name" value="Beta-lactamase"/>
    <property type="match status" value="1"/>
</dbReference>
<dbReference type="Gene3D" id="3.40.710.10">
    <property type="entry name" value="DD-peptidase/beta-lactamase superfamily"/>
    <property type="match status" value="1"/>
</dbReference>
<dbReference type="InterPro" id="IPR052907">
    <property type="entry name" value="Beta-lactamase/esterase"/>
</dbReference>
<protein>
    <submittedName>
        <fullName evidence="2">CubicO group peptidase (Beta-lactamase class C family)</fullName>
    </submittedName>
</protein>
<accession>A0A840HZR2</accession>
<evidence type="ECO:0000259" key="1">
    <source>
        <dbReference type="Pfam" id="PF00144"/>
    </source>
</evidence>
<feature type="domain" description="Beta-lactamase-related" evidence="1">
    <location>
        <begin position="3"/>
        <end position="106"/>
    </location>
</feature>
<dbReference type="PANTHER" id="PTHR43319">
    <property type="entry name" value="BETA-LACTAMASE-RELATED"/>
    <property type="match status" value="1"/>
</dbReference>
<gene>
    <name evidence="2" type="ORF">HNQ99_003281</name>
</gene>
<comment type="caution">
    <text evidence="2">The sequence shown here is derived from an EMBL/GenBank/DDBJ whole genome shotgun (WGS) entry which is preliminary data.</text>
</comment>
<dbReference type="SUPFAM" id="SSF56601">
    <property type="entry name" value="beta-lactamase/transpeptidase-like"/>
    <property type="match status" value="1"/>
</dbReference>
<sequence>MVGGNGIATARSLARLYAATLTPLNGDQILSSETIADACIPVSTGPMWGTEVDGPNWGAGVMLPSPMQPMLGEGSFGHDGAGGSLAFAHPPSGISFAYVRNRMSAGGVIDPQVYAVIDALRSCIPQAGGKS</sequence>